<dbReference type="GO" id="GO:0009425">
    <property type="term" value="C:bacterial-type flagellum basal body"/>
    <property type="evidence" value="ECO:0007669"/>
    <property type="project" value="InterPro"/>
</dbReference>
<dbReference type="InterPro" id="IPR001543">
    <property type="entry name" value="FliN-like_C"/>
</dbReference>
<dbReference type="PANTHER" id="PTHR43484:SF1">
    <property type="entry name" value="FLAGELLAR MOTOR SWITCH PROTEIN FLIN"/>
    <property type="match status" value="1"/>
</dbReference>
<protein>
    <submittedName>
        <fullName evidence="8">Flagellar motor switch protein FliN</fullName>
    </submittedName>
</protein>
<organism evidence="8 9">
    <name type="scientific">Carboxydothermus pertinax</name>
    <dbReference type="NCBI Taxonomy" id="870242"/>
    <lineage>
        <taxon>Bacteria</taxon>
        <taxon>Bacillati</taxon>
        <taxon>Bacillota</taxon>
        <taxon>Clostridia</taxon>
        <taxon>Thermoanaerobacterales</taxon>
        <taxon>Thermoanaerobacteraceae</taxon>
        <taxon>Carboxydothermus</taxon>
    </lineage>
</organism>
<evidence type="ECO:0000313" key="8">
    <source>
        <dbReference type="EMBL" id="GAV22570.1"/>
    </source>
</evidence>
<dbReference type="GO" id="GO:0005886">
    <property type="term" value="C:plasma membrane"/>
    <property type="evidence" value="ECO:0007669"/>
    <property type="project" value="UniProtKB-SubCell"/>
</dbReference>
<comment type="similarity">
    <text evidence="2">Belongs to the FliN/MopA/SpaO family.</text>
</comment>
<dbReference type="PANTHER" id="PTHR43484">
    <property type="match status" value="1"/>
</dbReference>
<keyword evidence="3" id="KW-1003">Cell membrane</keyword>
<evidence type="ECO:0000256" key="4">
    <source>
        <dbReference type="ARBA" id="ARBA00022500"/>
    </source>
</evidence>
<dbReference type="EMBL" id="BDJK01000015">
    <property type="protein sequence ID" value="GAV22570.1"/>
    <property type="molecule type" value="Genomic_DNA"/>
</dbReference>
<dbReference type="InterPro" id="IPR001172">
    <property type="entry name" value="FliN_T3SS_HrcQb"/>
</dbReference>
<dbReference type="Gene3D" id="2.30.330.10">
    <property type="entry name" value="SpoA-like"/>
    <property type="match status" value="1"/>
</dbReference>
<evidence type="ECO:0000256" key="1">
    <source>
        <dbReference type="ARBA" id="ARBA00004413"/>
    </source>
</evidence>
<evidence type="ECO:0000256" key="3">
    <source>
        <dbReference type="ARBA" id="ARBA00022475"/>
    </source>
</evidence>
<dbReference type="STRING" id="870242.cpu_10800"/>
<evidence type="ECO:0000256" key="5">
    <source>
        <dbReference type="ARBA" id="ARBA00022779"/>
    </source>
</evidence>
<feature type="domain" description="Flagellar motor switch protein FliN-like C-terminal" evidence="7">
    <location>
        <begin position="43"/>
        <end position="110"/>
    </location>
</feature>
<keyword evidence="9" id="KW-1185">Reference proteome</keyword>
<keyword evidence="6" id="KW-0472">Membrane</keyword>
<proteinExistence type="inferred from homology"/>
<dbReference type="Pfam" id="PF01052">
    <property type="entry name" value="FliMN_C"/>
    <property type="match status" value="1"/>
</dbReference>
<dbReference type="Proteomes" id="UP000187485">
    <property type="component" value="Unassembled WGS sequence"/>
</dbReference>
<reference evidence="9" key="1">
    <citation type="submission" date="2016-12" db="EMBL/GenBank/DDBJ databases">
        <title>Draft Genome Sequences od Carboxydothermus pertinax and islandicus, Hydrogenogenic Carboxydotrophic Bacteria.</title>
        <authorList>
            <person name="Fukuyama Y."/>
            <person name="Ohmae K."/>
            <person name="Yoneda Y."/>
            <person name="Yoshida T."/>
            <person name="Sako Y."/>
        </authorList>
    </citation>
    <scope>NUCLEOTIDE SEQUENCE [LARGE SCALE GENOMIC DNA]</scope>
    <source>
        <strain evidence="9">Ug1</strain>
    </source>
</reference>
<dbReference type="GO" id="GO:0071973">
    <property type="term" value="P:bacterial-type flagellum-dependent cell motility"/>
    <property type="evidence" value="ECO:0007669"/>
    <property type="project" value="InterPro"/>
</dbReference>
<comment type="caution">
    <text evidence="8">The sequence shown here is derived from an EMBL/GenBank/DDBJ whole genome shotgun (WGS) entry which is preliminary data.</text>
</comment>
<dbReference type="OrthoDB" id="9773459at2"/>
<evidence type="ECO:0000313" key="9">
    <source>
        <dbReference type="Proteomes" id="UP000187485"/>
    </source>
</evidence>
<keyword evidence="8" id="KW-0282">Flagellum</keyword>
<evidence type="ECO:0000259" key="7">
    <source>
        <dbReference type="Pfam" id="PF01052"/>
    </source>
</evidence>
<keyword evidence="4" id="KW-0145">Chemotaxis</keyword>
<sequence length="124" mass="13964">MGIRDVDEFIKKISEDVPTYRKPEFLPLEPAVVRRAKLPITVLNDIKMDIVARMGTTELTVRQLLALKEGDVLELDKSIGDLIDLFIDDRRFAVGEVVVINEMYGVRITGYSEEDAGKEAKKIG</sequence>
<keyword evidence="8" id="KW-0969">Cilium</keyword>
<accession>A0A1L8CUH5</accession>
<gene>
    <name evidence="8" type="ORF">cpu_10800</name>
</gene>
<dbReference type="GO" id="GO:0006935">
    <property type="term" value="P:chemotaxis"/>
    <property type="evidence" value="ECO:0007669"/>
    <property type="project" value="UniProtKB-KW"/>
</dbReference>
<name>A0A1L8CUH5_9THEO</name>
<dbReference type="RefSeq" id="WP_159433972.1">
    <property type="nucleotide sequence ID" value="NZ_BDJK01000015.1"/>
</dbReference>
<evidence type="ECO:0000256" key="6">
    <source>
        <dbReference type="ARBA" id="ARBA00023136"/>
    </source>
</evidence>
<dbReference type="InterPro" id="IPR051469">
    <property type="entry name" value="FliN/MopA/SpaO"/>
</dbReference>
<dbReference type="InterPro" id="IPR036429">
    <property type="entry name" value="SpoA-like_sf"/>
</dbReference>
<dbReference type="PRINTS" id="PR00956">
    <property type="entry name" value="FLGMOTORFLIN"/>
</dbReference>
<dbReference type="GO" id="GO:0003774">
    <property type="term" value="F:cytoskeletal motor activity"/>
    <property type="evidence" value="ECO:0007669"/>
    <property type="project" value="InterPro"/>
</dbReference>
<dbReference type="AlphaFoldDB" id="A0A1L8CUH5"/>
<evidence type="ECO:0000256" key="2">
    <source>
        <dbReference type="ARBA" id="ARBA00009226"/>
    </source>
</evidence>
<comment type="subcellular location">
    <subcellularLocation>
        <location evidence="1">Cell membrane</location>
        <topology evidence="1">Peripheral membrane protein</topology>
        <orientation evidence="1">Cytoplasmic side</orientation>
    </subcellularLocation>
</comment>
<keyword evidence="5" id="KW-0283">Flagellar rotation</keyword>
<keyword evidence="8" id="KW-0966">Cell projection</keyword>
<dbReference type="SUPFAM" id="SSF101801">
    <property type="entry name" value="Surface presentation of antigens (SPOA)"/>
    <property type="match status" value="1"/>
</dbReference>